<evidence type="ECO:0000256" key="2">
    <source>
        <dbReference type="ARBA" id="ARBA00023125"/>
    </source>
</evidence>
<dbReference type="STRING" id="249352.SAMN05444395_10932"/>
<dbReference type="InterPro" id="IPR000843">
    <property type="entry name" value="HTH_LacI"/>
</dbReference>
<sequence length="355" mass="40696">MSKTLTINDIAKIANVSRGTVDRVVNNRGYVSEEKRIKIQNIIDERNFIPNAHGRNLSLNKTSKIAILIPEHSVGDYWDPLIKGTVAATENYLHLGLKVDYFYFNLVDTLSFKNVEKDFFDNKYDALITSQPQNKQLKLFLAKCKKKKIPFVLVGSNDSKYGSLTNLGQDALQGGRLAGKLIHYGQSKSLNLKYVIFNIYNEQNINSNVVNRIQGFTCFFKEQKFFQPEIEIVEISINDPEISIKISNKIKELNDNDGIFIPNSKSHYIARFLDKNKSIRFLGYDLLNDNVKLLKEGIIDFLINQKPYEQGYQSIEIIYRYLATFQIPEVIVTIPAEIITKENLLIDINEKSIVL</sequence>
<name>A0A167U7J3_9FLAO</name>
<dbReference type="Gene3D" id="3.40.50.2300">
    <property type="match status" value="2"/>
</dbReference>
<dbReference type="Proteomes" id="UP000077164">
    <property type="component" value="Unassembled WGS sequence"/>
</dbReference>
<gene>
    <name evidence="5" type="ORF">FBFR_15230</name>
</gene>
<dbReference type="PROSITE" id="PS00356">
    <property type="entry name" value="HTH_LACI_1"/>
    <property type="match status" value="1"/>
</dbReference>
<evidence type="ECO:0000259" key="4">
    <source>
        <dbReference type="PROSITE" id="PS50932"/>
    </source>
</evidence>
<evidence type="ECO:0000256" key="1">
    <source>
        <dbReference type="ARBA" id="ARBA00023015"/>
    </source>
</evidence>
<dbReference type="AlphaFoldDB" id="A0A167U7J3"/>
<dbReference type="CDD" id="cd01392">
    <property type="entry name" value="HTH_LacI"/>
    <property type="match status" value="1"/>
</dbReference>
<dbReference type="SMART" id="SM00354">
    <property type="entry name" value="HTH_LACI"/>
    <property type="match status" value="1"/>
</dbReference>
<dbReference type="OrthoDB" id="628703at2"/>
<dbReference type="Pfam" id="PF00356">
    <property type="entry name" value="LacI"/>
    <property type="match status" value="1"/>
</dbReference>
<dbReference type="InterPro" id="IPR028082">
    <property type="entry name" value="Peripla_BP_I"/>
</dbReference>
<evidence type="ECO:0000256" key="3">
    <source>
        <dbReference type="ARBA" id="ARBA00023163"/>
    </source>
</evidence>
<dbReference type="Pfam" id="PF13407">
    <property type="entry name" value="Peripla_BP_4"/>
    <property type="match status" value="1"/>
</dbReference>
<keyword evidence="6" id="KW-1185">Reference proteome</keyword>
<dbReference type="PROSITE" id="PS50932">
    <property type="entry name" value="HTH_LACI_2"/>
    <property type="match status" value="1"/>
</dbReference>
<dbReference type="InterPro" id="IPR010982">
    <property type="entry name" value="Lambda_DNA-bd_dom_sf"/>
</dbReference>
<dbReference type="RefSeq" id="WP_066082802.1">
    <property type="nucleotide sequence ID" value="NZ_FRDK01000009.1"/>
</dbReference>
<dbReference type="GO" id="GO:0000976">
    <property type="term" value="F:transcription cis-regulatory region binding"/>
    <property type="evidence" value="ECO:0007669"/>
    <property type="project" value="TreeGrafter"/>
</dbReference>
<keyword evidence="3" id="KW-0804">Transcription</keyword>
<protein>
    <recommendedName>
        <fullName evidence="4">HTH lacI-type domain-containing protein</fullName>
    </recommendedName>
</protein>
<keyword evidence="1" id="KW-0805">Transcription regulation</keyword>
<feature type="domain" description="HTH lacI-type" evidence="4">
    <location>
        <begin position="5"/>
        <end position="59"/>
    </location>
</feature>
<reference evidence="5 6" key="1">
    <citation type="submission" date="2016-03" db="EMBL/GenBank/DDBJ databases">
        <title>Draft genome sequence of Flavobacterium fryxellicola DSM 16209.</title>
        <authorList>
            <person name="Shin S.-K."/>
            <person name="Yi H."/>
        </authorList>
    </citation>
    <scope>NUCLEOTIDE SEQUENCE [LARGE SCALE GENOMIC DNA]</scope>
    <source>
        <strain evidence="5 6">DSM 16209</strain>
    </source>
</reference>
<dbReference type="SUPFAM" id="SSF53822">
    <property type="entry name" value="Periplasmic binding protein-like I"/>
    <property type="match status" value="1"/>
</dbReference>
<accession>A0A167U7J3</accession>
<proteinExistence type="predicted"/>
<evidence type="ECO:0000313" key="5">
    <source>
        <dbReference type="EMBL" id="OAB25333.1"/>
    </source>
</evidence>
<dbReference type="Gene3D" id="1.10.260.40">
    <property type="entry name" value="lambda repressor-like DNA-binding domains"/>
    <property type="match status" value="1"/>
</dbReference>
<keyword evidence="2" id="KW-0238">DNA-binding</keyword>
<dbReference type="PANTHER" id="PTHR30146">
    <property type="entry name" value="LACI-RELATED TRANSCRIPTIONAL REPRESSOR"/>
    <property type="match status" value="1"/>
</dbReference>
<dbReference type="EMBL" id="LVJE01000047">
    <property type="protein sequence ID" value="OAB25333.1"/>
    <property type="molecule type" value="Genomic_DNA"/>
</dbReference>
<dbReference type="PANTHER" id="PTHR30146:SF144">
    <property type="entry name" value="LACI-FAMILY TRANSCRIPTION REGULATOR"/>
    <property type="match status" value="1"/>
</dbReference>
<comment type="caution">
    <text evidence="5">The sequence shown here is derived from an EMBL/GenBank/DDBJ whole genome shotgun (WGS) entry which is preliminary data.</text>
</comment>
<evidence type="ECO:0000313" key="6">
    <source>
        <dbReference type="Proteomes" id="UP000077164"/>
    </source>
</evidence>
<organism evidence="5 6">
    <name type="scientific">Flavobacterium fryxellicola</name>
    <dbReference type="NCBI Taxonomy" id="249352"/>
    <lineage>
        <taxon>Bacteria</taxon>
        <taxon>Pseudomonadati</taxon>
        <taxon>Bacteroidota</taxon>
        <taxon>Flavobacteriia</taxon>
        <taxon>Flavobacteriales</taxon>
        <taxon>Flavobacteriaceae</taxon>
        <taxon>Flavobacterium</taxon>
    </lineage>
</organism>
<dbReference type="GO" id="GO:0003700">
    <property type="term" value="F:DNA-binding transcription factor activity"/>
    <property type="evidence" value="ECO:0007669"/>
    <property type="project" value="TreeGrafter"/>
</dbReference>
<dbReference type="InterPro" id="IPR025997">
    <property type="entry name" value="SBP_2_dom"/>
</dbReference>
<dbReference type="SUPFAM" id="SSF47413">
    <property type="entry name" value="lambda repressor-like DNA-binding domains"/>
    <property type="match status" value="1"/>
</dbReference>